<dbReference type="Pfam" id="PF00300">
    <property type="entry name" value="His_Phos_1"/>
    <property type="match status" value="1"/>
</dbReference>
<evidence type="ECO:0000313" key="3">
    <source>
        <dbReference type="EMBL" id="TSC93275.1"/>
    </source>
</evidence>
<evidence type="ECO:0000256" key="1">
    <source>
        <dbReference type="PIRSR" id="PIRSR613078-1"/>
    </source>
</evidence>
<feature type="active site" description="Proton donor/acceptor" evidence="1">
    <location>
        <position position="112"/>
    </location>
</feature>
<dbReference type="AlphaFoldDB" id="A0A554LK60"/>
<dbReference type="GO" id="GO:0005737">
    <property type="term" value="C:cytoplasm"/>
    <property type="evidence" value="ECO:0007669"/>
    <property type="project" value="TreeGrafter"/>
</dbReference>
<protein>
    <recommendedName>
        <fullName evidence="5">Phosphoglycerate mutase</fullName>
    </recommendedName>
</protein>
<dbReference type="InterPro" id="IPR013078">
    <property type="entry name" value="His_Pase_superF_clade-1"/>
</dbReference>
<feature type="binding site" evidence="2">
    <location>
        <begin position="27"/>
        <end position="34"/>
    </location>
    <ligand>
        <name>substrate</name>
    </ligand>
</feature>
<dbReference type="CDD" id="cd07067">
    <property type="entry name" value="HP_PGM_like"/>
    <property type="match status" value="1"/>
</dbReference>
<dbReference type="SUPFAM" id="SSF53254">
    <property type="entry name" value="Phosphoglycerate mutase-like"/>
    <property type="match status" value="1"/>
</dbReference>
<dbReference type="GO" id="GO:0016791">
    <property type="term" value="F:phosphatase activity"/>
    <property type="evidence" value="ECO:0007669"/>
    <property type="project" value="TreeGrafter"/>
</dbReference>
<comment type="caution">
    <text evidence="3">The sequence shown here is derived from an EMBL/GenBank/DDBJ whole genome shotgun (WGS) entry which is preliminary data.</text>
</comment>
<sequence length="158" mass="17843">MEIRRIPADVSVEEESASDVTEYWLLRHGKAPHNKPDEIATFAGGRIDNPLSEEGETETELLAEKIVLETDFDLIVASHMTRSKQTGEIIAQKMKELKNKKVEVVEIDDLQEVDVGDFTGHTEIEAKEMNPQVAEAFYSGEVEKWDFPSGENHQMLKS</sequence>
<dbReference type="PANTHER" id="PTHR48100:SF1">
    <property type="entry name" value="HISTIDINE PHOSPHATASE FAMILY PROTEIN-RELATED"/>
    <property type="match status" value="1"/>
</dbReference>
<dbReference type="EMBL" id="VMGN01000049">
    <property type="protein sequence ID" value="TSC93275.1"/>
    <property type="molecule type" value="Genomic_DNA"/>
</dbReference>
<dbReference type="InterPro" id="IPR050275">
    <property type="entry name" value="PGM_Phosphatase"/>
</dbReference>
<accession>A0A554LK60</accession>
<organism evidence="3 4">
    <name type="scientific">Candidatus Berkelbacteria bacterium Athens1014_28</name>
    <dbReference type="NCBI Taxonomy" id="2017145"/>
    <lineage>
        <taxon>Bacteria</taxon>
        <taxon>Candidatus Berkelbacteria</taxon>
    </lineage>
</organism>
<feature type="active site" description="Tele-phosphohistidine intermediate" evidence="1">
    <location>
        <position position="28"/>
    </location>
</feature>
<dbReference type="Proteomes" id="UP000316495">
    <property type="component" value="Unassembled WGS sequence"/>
</dbReference>
<evidence type="ECO:0000313" key="4">
    <source>
        <dbReference type="Proteomes" id="UP000316495"/>
    </source>
</evidence>
<proteinExistence type="predicted"/>
<reference evidence="3 4" key="1">
    <citation type="submission" date="2017-07" db="EMBL/GenBank/DDBJ databases">
        <title>Mechanisms for carbon and nitrogen cycling indicate functional differentiation within the Candidate Phyla Radiation.</title>
        <authorList>
            <person name="Danczak R.E."/>
            <person name="Johnston M.D."/>
            <person name="Kenah C."/>
            <person name="Slattery M."/>
            <person name="Wrighton K.C."/>
            <person name="Wilkins M.J."/>
        </authorList>
    </citation>
    <scope>NUCLEOTIDE SEQUENCE [LARGE SCALE GENOMIC DNA]</scope>
    <source>
        <strain evidence="3">Athens1014_28</strain>
    </source>
</reference>
<dbReference type="PANTHER" id="PTHR48100">
    <property type="entry name" value="BROAD-SPECIFICITY PHOSPHATASE YOR283W-RELATED"/>
    <property type="match status" value="1"/>
</dbReference>
<dbReference type="Gene3D" id="3.40.50.1240">
    <property type="entry name" value="Phosphoglycerate mutase-like"/>
    <property type="match status" value="1"/>
</dbReference>
<feature type="binding site" evidence="2">
    <location>
        <position position="82"/>
    </location>
    <ligand>
        <name>substrate</name>
    </ligand>
</feature>
<dbReference type="InterPro" id="IPR029033">
    <property type="entry name" value="His_PPase_superfam"/>
</dbReference>
<feature type="non-terminal residue" evidence="3">
    <location>
        <position position="158"/>
    </location>
</feature>
<gene>
    <name evidence="3" type="ORF">Athens101428_719</name>
</gene>
<evidence type="ECO:0008006" key="5">
    <source>
        <dbReference type="Google" id="ProtNLM"/>
    </source>
</evidence>
<evidence type="ECO:0000256" key="2">
    <source>
        <dbReference type="PIRSR" id="PIRSR613078-2"/>
    </source>
</evidence>
<name>A0A554LK60_9BACT</name>